<dbReference type="SUPFAM" id="SSF48498">
    <property type="entry name" value="Tetracyclin repressor-like, C-terminal domain"/>
    <property type="match status" value="1"/>
</dbReference>
<dbReference type="Gene3D" id="1.10.357.10">
    <property type="entry name" value="Tetracycline Repressor, domain 2"/>
    <property type="match status" value="1"/>
</dbReference>
<name>A0A846XN74_9NOCA</name>
<dbReference type="EMBL" id="JAAXOO010000005">
    <property type="protein sequence ID" value="NKY35164.1"/>
    <property type="molecule type" value="Genomic_DNA"/>
</dbReference>
<dbReference type="AlphaFoldDB" id="A0A846XN74"/>
<dbReference type="PRINTS" id="PR00455">
    <property type="entry name" value="HTHTETR"/>
</dbReference>
<dbReference type="Proteomes" id="UP000565715">
    <property type="component" value="Unassembled WGS sequence"/>
</dbReference>
<dbReference type="InterPro" id="IPR009057">
    <property type="entry name" value="Homeodomain-like_sf"/>
</dbReference>
<proteinExistence type="predicted"/>
<organism evidence="4 5">
    <name type="scientific">Nocardia speluncae</name>
    <dbReference type="NCBI Taxonomy" id="419477"/>
    <lineage>
        <taxon>Bacteria</taxon>
        <taxon>Bacillati</taxon>
        <taxon>Actinomycetota</taxon>
        <taxon>Actinomycetes</taxon>
        <taxon>Mycobacteriales</taxon>
        <taxon>Nocardiaceae</taxon>
        <taxon>Nocardia</taxon>
    </lineage>
</organism>
<keyword evidence="1 2" id="KW-0238">DNA-binding</keyword>
<dbReference type="SUPFAM" id="SSF46689">
    <property type="entry name" value="Homeodomain-like"/>
    <property type="match status" value="1"/>
</dbReference>
<feature type="domain" description="HTH tetR-type" evidence="3">
    <location>
        <begin position="13"/>
        <end position="73"/>
    </location>
</feature>
<feature type="DNA-binding region" description="H-T-H motif" evidence="2">
    <location>
        <begin position="36"/>
        <end position="55"/>
    </location>
</feature>
<dbReference type="Pfam" id="PF00440">
    <property type="entry name" value="TetR_N"/>
    <property type="match status" value="1"/>
</dbReference>
<comment type="caution">
    <text evidence="4">The sequence shown here is derived from an EMBL/GenBank/DDBJ whole genome shotgun (WGS) entry which is preliminary data.</text>
</comment>
<dbReference type="InterPro" id="IPR001647">
    <property type="entry name" value="HTH_TetR"/>
</dbReference>
<dbReference type="InterPro" id="IPR036271">
    <property type="entry name" value="Tet_transcr_reg_TetR-rel_C_sf"/>
</dbReference>
<evidence type="ECO:0000256" key="1">
    <source>
        <dbReference type="ARBA" id="ARBA00023125"/>
    </source>
</evidence>
<dbReference type="PANTHER" id="PTHR30055">
    <property type="entry name" value="HTH-TYPE TRANSCRIPTIONAL REGULATOR RUTR"/>
    <property type="match status" value="1"/>
</dbReference>
<evidence type="ECO:0000259" key="3">
    <source>
        <dbReference type="PROSITE" id="PS50977"/>
    </source>
</evidence>
<gene>
    <name evidence="4" type="ORF">HGA13_19130</name>
</gene>
<evidence type="ECO:0000313" key="5">
    <source>
        <dbReference type="Proteomes" id="UP000565715"/>
    </source>
</evidence>
<dbReference type="GO" id="GO:0003700">
    <property type="term" value="F:DNA-binding transcription factor activity"/>
    <property type="evidence" value="ECO:0007669"/>
    <property type="project" value="TreeGrafter"/>
</dbReference>
<accession>A0A846XN74</accession>
<evidence type="ECO:0000313" key="4">
    <source>
        <dbReference type="EMBL" id="NKY35164.1"/>
    </source>
</evidence>
<dbReference type="RefSeq" id="WP_068042732.1">
    <property type="nucleotide sequence ID" value="NZ_JAAXOO010000005.1"/>
</dbReference>
<dbReference type="PROSITE" id="PS50977">
    <property type="entry name" value="HTH_TETR_2"/>
    <property type="match status" value="1"/>
</dbReference>
<sequence length="199" mass="21682">MSTPAHNANSPLTPAAQRILDTAAELFYTRGIHAVGVDTIAAESGVTKRTLYDRFGSKDGLLLTYLQQRDGRWRTLIEARLADRTDPVERVLTPFDVMPEWLPDNSRGCSFINAFAELPDPDHPGRQVIVAEKTWLYELFDQLLAEAGIADPATTAVQLLSLHEGAIISYSITELHTAAAAVRTAAEMLVKAAVGHESG</sequence>
<keyword evidence="5" id="KW-1185">Reference proteome</keyword>
<dbReference type="InterPro" id="IPR050109">
    <property type="entry name" value="HTH-type_TetR-like_transc_reg"/>
</dbReference>
<evidence type="ECO:0000256" key="2">
    <source>
        <dbReference type="PROSITE-ProRule" id="PRU00335"/>
    </source>
</evidence>
<dbReference type="PANTHER" id="PTHR30055:SF200">
    <property type="entry name" value="HTH-TYPE TRANSCRIPTIONAL REPRESSOR BDCR"/>
    <property type="match status" value="1"/>
</dbReference>
<reference evidence="4 5" key="1">
    <citation type="submission" date="2020-04" db="EMBL/GenBank/DDBJ databases">
        <title>MicrobeNet Type strains.</title>
        <authorList>
            <person name="Nicholson A.C."/>
        </authorList>
    </citation>
    <scope>NUCLEOTIDE SEQUENCE [LARGE SCALE GENOMIC DNA]</scope>
    <source>
        <strain evidence="4 5">DSM 45078</strain>
    </source>
</reference>
<protein>
    <submittedName>
        <fullName evidence="4">TetR/AcrR family transcriptional regulator</fullName>
    </submittedName>
</protein>
<dbReference type="GO" id="GO:0000976">
    <property type="term" value="F:transcription cis-regulatory region binding"/>
    <property type="evidence" value="ECO:0007669"/>
    <property type="project" value="TreeGrafter"/>
</dbReference>